<keyword evidence="4 11" id="KW-1000">Mitochondrion outer membrane</keyword>
<accession>A0A6A6RAN2</accession>
<dbReference type="GO" id="GO:0070189">
    <property type="term" value="P:kynurenine metabolic process"/>
    <property type="evidence" value="ECO:0007669"/>
    <property type="project" value="TreeGrafter"/>
</dbReference>
<evidence type="ECO:0000256" key="7">
    <source>
        <dbReference type="ARBA" id="ARBA00023002"/>
    </source>
</evidence>
<keyword evidence="9 11" id="KW-0496">Mitochondrion</keyword>
<evidence type="ECO:0000256" key="5">
    <source>
        <dbReference type="ARBA" id="ARBA00022827"/>
    </source>
</evidence>
<evidence type="ECO:0000256" key="4">
    <source>
        <dbReference type="ARBA" id="ARBA00022787"/>
    </source>
</evidence>
<comment type="function">
    <text evidence="11">Catalyzes the hydroxylation of L-kynurenine (L-Kyn) to form 3-hydroxy-L-kynurenine (L-3OHKyn). Required for synthesis of quinolinic acid.</text>
</comment>
<dbReference type="Proteomes" id="UP000799750">
    <property type="component" value="Unassembled WGS sequence"/>
</dbReference>
<comment type="catalytic activity">
    <reaction evidence="10 11">
        <text>L-kynurenine + NADPH + O2 + H(+) = 3-hydroxy-L-kynurenine + NADP(+) + H2O</text>
        <dbReference type="Rhea" id="RHEA:20545"/>
        <dbReference type="ChEBI" id="CHEBI:15377"/>
        <dbReference type="ChEBI" id="CHEBI:15378"/>
        <dbReference type="ChEBI" id="CHEBI:15379"/>
        <dbReference type="ChEBI" id="CHEBI:57783"/>
        <dbReference type="ChEBI" id="CHEBI:57959"/>
        <dbReference type="ChEBI" id="CHEBI:58125"/>
        <dbReference type="ChEBI" id="CHEBI:58349"/>
        <dbReference type="EC" id="1.14.13.9"/>
    </reaction>
</comment>
<dbReference type="EC" id="1.14.13.9" evidence="11"/>
<evidence type="ECO:0000256" key="12">
    <source>
        <dbReference type="SAM" id="Phobius"/>
    </source>
</evidence>
<evidence type="ECO:0000256" key="2">
    <source>
        <dbReference type="ARBA" id="ARBA00022630"/>
    </source>
</evidence>
<feature type="transmembrane region" description="Helical" evidence="12">
    <location>
        <begin position="446"/>
        <end position="467"/>
    </location>
</feature>
<dbReference type="Pfam" id="PF01494">
    <property type="entry name" value="FAD_binding_3"/>
    <property type="match status" value="1"/>
</dbReference>
<dbReference type="AlphaFoldDB" id="A0A6A6RAN2"/>
<keyword evidence="11 12" id="KW-0472">Membrane</keyword>
<evidence type="ECO:0000256" key="3">
    <source>
        <dbReference type="ARBA" id="ARBA00022642"/>
    </source>
</evidence>
<evidence type="ECO:0000313" key="15">
    <source>
        <dbReference type="Proteomes" id="UP000799750"/>
    </source>
</evidence>
<protein>
    <recommendedName>
        <fullName evidence="11">Kynurenine 3-monooxygenase</fullName>
        <ecNumber evidence="11">1.14.13.9</ecNumber>
    </recommendedName>
    <alternativeName>
        <fullName evidence="11">Biosynthesis of nicotinic acid protein 4</fullName>
    </alternativeName>
    <alternativeName>
        <fullName evidence="11">Kynurenine 3-hydroxylase</fullName>
    </alternativeName>
</protein>
<dbReference type="GO" id="GO:0034354">
    <property type="term" value="P:'de novo' NAD+ biosynthetic process from L-tryptophan"/>
    <property type="evidence" value="ECO:0007669"/>
    <property type="project" value="UniProtKB-UniRule"/>
</dbReference>
<dbReference type="GO" id="GO:0071949">
    <property type="term" value="F:FAD binding"/>
    <property type="evidence" value="ECO:0007669"/>
    <property type="project" value="InterPro"/>
</dbReference>
<dbReference type="GO" id="GO:0019805">
    <property type="term" value="P:quinolinate biosynthetic process"/>
    <property type="evidence" value="ECO:0007669"/>
    <property type="project" value="UniProtKB-UniRule"/>
</dbReference>
<dbReference type="OrthoDB" id="10053569at2759"/>
<evidence type="ECO:0000256" key="6">
    <source>
        <dbReference type="ARBA" id="ARBA00022857"/>
    </source>
</evidence>
<dbReference type="PRINTS" id="PR00420">
    <property type="entry name" value="RNGMNOXGNASE"/>
</dbReference>
<feature type="domain" description="FAD-binding" evidence="13">
    <location>
        <begin position="9"/>
        <end position="380"/>
    </location>
</feature>
<keyword evidence="7 11" id="KW-0560">Oxidoreductase</keyword>
<evidence type="ECO:0000256" key="9">
    <source>
        <dbReference type="ARBA" id="ARBA00023128"/>
    </source>
</evidence>
<comment type="cofactor">
    <cofactor evidence="1 11">
        <name>FAD</name>
        <dbReference type="ChEBI" id="CHEBI:57692"/>
    </cofactor>
</comment>
<evidence type="ECO:0000256" key="8">
    <source>
        <dbReference type="ARBA" id="ARBA00023033"/>
    </source>
</evidence>
<dbReference type="GO" id="GO:0005741">
    <property type="term" value="C:mitochondrial outer membrane"/>
    <property type="evidence" value="ECO:0007669"/>
    <property type="project" value="UniProtKB-SubCell"/>
</dbReference>
<proteinExistence type="inferred from homology"/>
<dbReference type="GO" id="GO:0006569">
    <property type="term" value="P:L-tryptophan catabolic process"/>
    <property type="evidence" value="ECO:0007669"/>
    <property type="project" value="UniProtKB-UniRule"/>
</dbReference>
<comment type="subcellular location">
    <subcellularLocation>
        <location evidence="11">Mitochondrion outer membrane</location>
    </subcellularLocation>
</comment>
<comment type="pathway">
    <text evidence="11">Cofactor biosynthesis; NAD(+) biosynthesis; quinolinate from L-kynurenine: step 1/3.</text>
</comment>
<dbReference type="InterPro" id="IPR036188">
    <property type="entry name" value="FAD/NAD-bd_sf"/>
</dbReference>
<dbReference type="InterPro" id="IPR002938">
    <property type="entry name" value="FAD-bd"/>
</dbReference>
<dbReference type="SUPFAM" id="SSF51905">
    <property type="entry name" value="FAD/NAD(P)-binding domain"/>
    <property type="match status" value="1"/>
</dbReference>
<keyword evidence="8 11" id="KW-0503">Monooxygenase</keyword>
<name>A0A6A6RAN2_9PEZI</name>
<dbReference type="FunFam" id="3.50.50.60:FF:000129">
    <property type="entry name" value="Kynurenine 3-monooxygenase"/>
    <property type="match status" value="1"/>
</dbReference>
<keyword evidence="3 11" id="KW-0662">Pyridine nucleotide biosynthesis</keyword>
<feature type="transmembrane region" description="Helical" evidence="12">
    <location>
        <begin position="488"/>
        <end position="511"/>
    </location>
</feature>
<keyword evidence="12" id="KW-1133">Transmembrane helix</keyword>
<keyword evidence="15" id="KW-1185">Reference proteome</keyword>
<evidence type="ECO:0000256" key="10">
    <source>
        <dbReference type="ARBA" id="ARBA00047818"/>
    </source>
</evidence>
<dbReference type="InterPro" id="IPR027545">
    <property type="entry name" value="Kynurenine_monooxygenase"/>
</dbReference>
<dbReference type="GO" id="GO:0043420">
    <property type="term" value="P:anthranilate metabolic process"/>
    <property type="evidence" value="ECO:0007669"/>
    <property type="project" value="UniProtKB-UniRule"/>
</dbReference>
<comment type="similarity">
    <text evidence="11">Belongs to the aromatic-ring hydroxylase family. KMO subfamily.</text>
</comment>
<dbReference type="Gene3D" id="3.50.50.60">
    <property type="entry name" value="FAD/NAD(P)-binding domain"/>
    <property type="match status" value="1"/>
</dbReference>
<keyword evidence="6 11" id="KW-0521">NADP</keyword>
<keyword evidence="5 11" id="KW-0274">FAD</keyword>
<sequence>MAAPLGQRTVVVGAGPVGSLAALYAASRGDKVELYELRGDLRDPSTTPLNFTKSINLALSERGINAMRHASSPALLDAVFKETIPMYGRMIHGEKQGKLFDEAQLYDVHGRFQRAVDRGGLNKTLLDSLEEMPNVTLHFNHKLIGADFRRNLAWFSDHSSSSSSSSEKEVHFDFMIGADGAHSAVRYHLMKYARMAYSQEYIDTLWCEFQIPPSPTNTFKLPSNYLHIWPGGSFMFIAIPSLDKTFTSTLFLPASLFASLDAAPESLIPFFTKNFPGVVPDLISEPELLKQYKQNPHLPLISIKCSPHHFAASAVILGDAAHAMVPFYGQGMNAGLEDVRVLFDFLDAHPASDYADSPAAAREAALEAYSAQRTTDAAAINDLALRNYKEMSHDVVSPLYRLRKFVEEKLDQWVPALGWATQYSRVSFGNMRYSEVEKATQRQGKIISRVINLAVGGVVGLGLVSLLRRGPLWMARHGWNGAAMKLASVVMLPGALVRVMMGQGTLLFYPFPGRTR</sequence>
<dbReference type="PANTHER" id="PTHR46028:SF2">
    <property type="entry name" value="KYNURENINE 3-MONOOXYGENASE"/>
    <property type="match status" value="1"/>
</dbReference>
<evidence type="ECO:0000259" key="13">
    <source>
        <dbReference type="Pfam" id="PF01494"/>
    </source>
</evidence>
<evidence type="ECO:0000256" key="11">
    <source>
        <dbReference type="HAMAP-Rule" id="MF_03018"/>
    </source>
</evidence>
<dbReference type="UniPathway" id="UPA00253">
    <property type="reaction ID" value="UER00328"/>
</dbReference>
<organism evidence="14 15">
    <name type="scientific">Lophium mytilinum</name>
    <dbReference type="NCBI Taxonomy" id="390894"/>
    <lineage>
        <taxon>Eukaryota</taxon>
        <taxon>Fungi</taxon>
        <taxon>Dikarya</taxon>
        <taxon>Ascomycota</taxon>
        <taxon>Pezizomycotina</taxon>
        <taxon>Dothideomycetes</taxon>
        <taxon>Pleosporomycetidae</taxon>
        <taxon>Mytilinidiales</taxon>
        <taxon>Mytilinidiaceae</taxon>
        <taxon>Lophium</taxon>
    </lineage>
</organism>
<dbReference type="PANTHER" id="PTHR46028">
    <property type="entry name" value="KYNURENINE 3-MONOOXYGENASE"/>
    <property type="match status" value="1"/>
</dbReference>
<keyword evidence="2 11" id="KW-0285">Flavoprotein</keyword>
<dbReference type="GO" id="GO:0004502">
    <property type="term" value="F:kynurenine 3-monooxygenase activity"/>
    <property type="evidence" value="ECO:0007669"/>
    <property type="project" value="UniProtKB-UniRule"/>
</dbReference>
<dbReference type="EMBL" id="MU004182">
    <property type="protein sequence ID" value="KAF2501462.1"/>
    <property type="molecule type" value="Genomic_DNA"/>
</dbReference>
<evidence type="ECO:0000256" key="1">
    <source>
        <dbReference type="ARBA" id="ARBA00001974"/>
    </source>
</evidence>
<keyword evidence="12" id="KW-0812">Transmembrane</keyword>
<reference evidence="14" key="1">
    <citation type="journal article" date="2020" name="Stud. Mycol.">
        <title>101 Dothideomycetes genomes: a test case for predicting lifestyles and emergence of pathogens.</title>
        <authorList>
            <person name="Haridas S."/>
            <person name="Albert R."/>
            <person name="Binder M."/>
            <person name="Bloem J."/>
            <person name="Labutti K."/>
            <person name="Salamov A."/>
            <person name="Andreopoulos B."/>
            <person name="Baker S."/>
            <person name="Barry K."/>
            <person name="Bills G."/>
            <person name="Bluhm B."/>
            <person name="Cannon C."/>
            <person name="Castanera R."/>
            <person name="Culley D."/>
            <person name="Daum C."/>
            <person name="Ezra D."/>
            <person name="Gonzalez J."/>
            <person name="Henrissat B."/>
            <person name="Kuo A."/>
            <person name="Liang C."/>
            <person name="Lipzen A."/>
            <person name="Lutzoni F."/>
            <person name="Magnuson J."/>
            <person name="Mondo S."/>
            <person name="Nolan M."/>
            <person name="Ohm R."/>
            <person name="Pangilinan J."/>
            <person name="Park H.-J."/>
            <person name="Ramirez L."/>
            <person name="Alfaro M."/>
            <person name="Sun H."/>
            <person name="Tritt A."/>
            <person name="Yoshinaga Y."/>
            <person name="Zwiers L.-H."/>
            <person name="Turgeon B."/>
            <person name="Goodwin S."/>
            <person name="Spatafora J."/>
            <person name="Crous P."/>
            <person name="Grigoriev I."/>
        </authorList>
    </citation>
    <scope>NUCLEOTIDE SEQUENCE</scope>
    <source>
        <strain evidence="14">CBS 269.34</strain>
    </source>
</reference>
<gene>
    <name evidence="11" type="primary">BNA4</name>
    <name evidence="14" type="ORF">BU16DRAFT_522438</name>
</gene>
<evidence type="ECO:0000313" key="14">
    <source>
        <dbReference type="EMBL" id="KAF2501462.1"/>
    </source>
</evidence>
<dbReference type="HAMAP" id="MF_01971">
    <property type="entry name" value="Kynurenine_monooxygenase"/>
    <property type="match status" value="1"/>
</dbReference>